<dbReference type="PANTHER" id="PTHR43289">
    <property type="entry name" value="MITOGEN-ACTIVATED PROTEIN KINASE KINASE KINASE 20-RELATED"/>
    <property type="match status" value="1"/>
</dbReference>
<dbReference type="InterPro" id="IPR011009">
    <property type="entry name" value="Kinase-like_dom_sf"/>
</dbReference>
<dbReference type="Gene3D" id="3.30.10.20">
    <property type="match status" value="3"/>
</dbReference>
<dbReference type="SUPFAM" id="SSF56112">
    <property type="entry name" value="Protein kinase-like (PK-like)"/>
    <property type="match status" value="1"/>
</dbReference>
<evidence type="ECO:0000256" key="11">
    <source>
        <dbReference type="SAM" id="Phobius"/>
    </source>
</evidence>
<organism evidence="14 15">
    <name type="scientific">Trichococcus palustris</name>
    <dbReference type="NCBI Taxonomy" id="140314"/>
    <lineage>
        <taxon>Bacteria</taxon>
        <taxon>Bacillati</taxon>
        <taxon>Bacillota</taxon>
        <taxon>Bacilli</taxon>
        <taxon>Lactobacillales</taxon>
        <taxon>Carnobacteriaceae</taxon>
        <taxon>Trichococcus</taxon>
    </lineage>
</organism>
<dbReference type="InterPro" id="IPR008271">
    <property type="entry name" value="Ser/Thr_kinase_AS"/>
</dbReference>
<dbReference type="RefSeq" id="WP_087030485.1">
    <property type="nucleotide sequence ID" value="NZ_FJNE01000001.1"/>
</dbReference>
<feature type="domain" description="PASTA" evidence="13">
    <location>
        <begin position="369"/>
        <end position="436"/>
    </location>
</feature>
<gene>
    <name evidence="14" type="ORF">Tpal_350</name>
</gene>
<evidence type="ECO:0000256" key="1">
    <source>
        <dbReference type="ARBA" id="ARBA00012513"/>
    </source>
</evidence>
<keyword evidence="3" id="KW-0808">Transferase</keyword>
<dbReference type="FunFam" id="1.10.510.10:FF:000021">
    <property type="entry name" value="Serine/threonine protein kinase"/>
    <property type="match status" value="1"/>
</dbReference>
<keyword evidence="6 9" id="KW-0067">ATP-binding</keyword>
<comment type="catalytic activity">
    <reaction evidence="7">
        <text>L-threonyl-[protein] + ATP = O-phospho-L-threonyl-[protein] + ADP + H(+)</text>
        <dbReference type="Rhea" id="RHEA:46608"/>
        <dbReference type="Rhea" id="RHEA-COMP:11060"/>
        <dbReference type="Rhea" id="RHEA-COMP:11605"/>
        <dbReference type="ChEBI" id="CHEBI:15378"/>
        <dbReference type="ChEBI" id="CHEBI:30013"/>
        <dbReference type="ChEBI" id="CHEBI:30616"/>
        <dbReference type="ChEBI" id="CHEBI:61977"/>
        <dbReference type="ChEBI" id="CHEBI:456216"/>
        <dbReference type="EC" id="2.7.11.1"/>
    </reaction>
</comment>
<dbReference type="STRING" id="140314.SAMN04488076_10358"/>
<dbReference type="PROSITE" id="PS00107">
    <property type="entry name" value="PROTEIN_KINASE_ATP"/>
    <property type="match status" value="1"/>
</dbReference>
<keyword evidence="4 9" id="KW-0547">Nucleotide-binding</keyword>
<keyword evidence="11" id="KW-1133">Transmembrane helix</keyword>
<dbReference type="NCBIfam" id="NF033483">
    <property type="entry name" value="PknB_PASTA_kin"/>
    <property type="match status" value="1"/>
</dbReference>
<keyword evidence="11" id="KW-0812">Transmembrane</keyword>
<dbReference type="AlphaFoldDB" id="A0A143Y8W7"/>
<keyword evidence="5 14" id="KW-0418">Kinase</keyword>
<sequence length="684" mass="74645">MEIGKKLGGRYKIIRHIGSGGMANVYLGQDLILDRPVAIKVLRFDFRENKDALRRFQREALSATQLIHPNIVGVYDVDEEDGLQYIVMEFIDGTDLKKYIERQGQVAPDKAIHIMHQVLSAVALAHKNRIIHRDIKPQNILIDNQDRIKITDFGIAVALSETSITQTNTLLGSVHYLSPEQARGSMATSKSDIYALGVVLYELLSGSVPFDGESAVSIALKHFQEPMPSIRALHPEFPQSLENVILKATTKEPADRYQTCEEMMADLDSCLDPARAAEDIFTPVSMLSATKVLTPISTGNRDKEDSGKTIISKDPLVTEKANPASEQAVEMDTGKKKKEKKWKKWLPFLTVFLLLAGAGIVYSFFYSAEPDTISVPDVSNMDQATALKALTDAGLALGDISEEYSKDVAENLVIETHPKKGSSVVKDAKVDLVISLGEELYTVKDYAGETYESVMGELRSRGFIVERTQAFSSDVPEGSIISQSIEAGTEVKPSETTISFVVSEGTQSYLMRDLSGYTQKSVQDYASEYGLALSVTEAFSADVASGLVMSQSIASGSSFVYGAKLSIVLSKGPKEPAVITFAKSLTIPYKANSSVVESSSSASSSASSSNGSSSDAQSSATVRTNHIVIYIQDEDHPLTDIFREFNISSDEVVTLNFRILEGKTASYRVERDGEIILEEAGLTK</sequence>
<proteinExistence type="predicted"/>
<dbReference type="Proteomes" id="UP000242754">
    <property type="component" value="Unassembled WGS sequence"/>
</dbReference>
<dbReference type="Gene3D" id="3.30.200.20">
    <property type="entry name" value="Phosphorylase Kinase, domain 1"/>
    <property type="match status" value="1"/>
</dbReference>
<evidence type="ECO:0000256" key="5">
    <source>
        <dbReference type="ARBA" id="ARBA00022777"/>
    </source>
</evidence>
<evidence type="ECO:0000259" key="12">
    <source>
        <dbReference type="PROSITE" id="PS50011"/>
    </source>
</evidence>
<dbReference type="Pfam" id="PF03793">
    <property type="entry name" value="PASTA"/>
    <property type="match status" value="3"/>
</dbReference>
<dbReference type="InterPro" id="IPR005543">
    <property type="entry name" value="PASTA_dom"/>
</dbReference>
<dbReference type="PANTHER" id="PTHR43289:SF34">
    <property type="entry name" value="SERINE_THREONINE-PROTEIN KINASE YBDM-RELATED"/>
    <property type="match status" value="1"/>
</dbReference>
<protein>
    <recommendedName>
        <fullName evidence="1">non-specific serine/threonine protein kinase</fullName>
        <ecNumber evidence="1">2.7.11.1</ecNumber>
    </recommendedName>
</protein>
<feature type="domain" description="PASTA" evidence="13">
    <location>
        <begin position="505"/>
        <end position="571"/>
    </location>
</feature>
<evidence type="ECO:0000256" key="7">
    <source>
        <dbReference type="ARBA" id="ARBA00047899"/>
    </source>
</evidence>
<dbReference type="SMART" id="SM00220">
    <property type="entry name" value="S_TKc"/>
    <property type="match status" value="1"/>
</dbReference>
<dbReference type="PROSITE" id="PS50011">
    <property type="entry name" value="PROTEIN_KINASE_DOM"/>
    <property type="match status" value="1"/>
</dbReference>
<dbReference type="CDD" id="cd06577">
    <property type="entry name" value="PASTA_pknB"/>
    <property type="match status" value="3"/>
</dbReference>
<dbReference type="InterPro" id="IPR000719">
    <property type="entry name" value="Prot_kinase_dom"/>
</dbReference>
<dbReference type="GO" id="GO:0005524">
    <property type="term" value="F:ATP binding"/>
    <property type="evidence" value="ECO:0007669"/>
    <property type="project" value="UniProtKB-UniRule"/>
</dbReference>
<dbReference type="CDD" id="cd14014">
    <property type="entry name" value="STKc_PknB_like"/>
    <property type="match status" value="1"/>
</dbReference>
<dbReference type="InterPro" id="IPR017441">
    <property type="entry name" value="Protein_kinase_ATP_BS"/>
</dbReference>
<feature type="region of interest" description="Disordered" evidence="10">
    <location>
        <begin position="600"/>
        <end position="619"/>
    </location>
</feature>
<evidence type="ECO:0000256" key="3">
    <source>
        <dbReference type="ARBA" id="ARBA00022679"/>
    </source>
</evidence>
<evidence type="ECO:0000256" key="8">
    <source>
        <dbReference type="ARBA" id="ARBA00048679"/>
    </source>
</evidence>
<dbReference type="OrthoDB" id="9788659at2"/>
<dbReference type="SMART" id="SM00740">
    <property type="entry name" value="PASTA"/>
    <property type="match status" value="3"/>
</dbReference>
<feature type="binding site" evidence="9">
    <location>
        <position position="40"/>
    </location>
    <ligand>
        <name>ATP</name>
        <dbReference type="ChEBI" id="CHEBI:30616"/>
    </ligand>
</feature>
<dbReference type="PROSITE" id="PS00108">
    <property type="entry name" value="PROTEIN_KINASE_ST"/>
    <property type="match status" value="1"/>
</dbReference>
<evidence type="ECO:0000256" key="6">
    <source>
        <dbReference type="ARBA" id="ARBA00022840"/>
    </source>
</evidence>
<evidence type="ECO:0000259" key="13">
    <source>
        <dbReference type="PROSITE" id="PS51178"/>
    </source>
</evidence>
<evidence type="ECO:0000313" key="15">
    <source>
        <dbReference type="Proteomes" id="UP000242754"/>
    </source>
</evidence>
<reference evidence="14 15" key="1">
    <citation type="submission" date="2016-02" db="EMBL/GenBank/DDBJ databases">
        <authorList>
            <person name="Wen L."/>
            <person name="He K."/>
            <person name="Yang H."/>
        </authorList>
    </citation>
    <scope>NUCLEOTIDE SEQUENCE [LARGE SCALE GENOMIC DNA]</scope>
    <source>
        <strain evidence="14">Trichococcus palustris</strain>
    </source>
</reference>
<name>A0A143Y8W7_9LACT</name>
<dbReference type="Gene3D" id="1.10.510.10">
    <property type="entry name" value="Transferase(Phosphotransferase) domain 1"/>
    <property type="match status" value="1"/>
</dbReference>
<comment type="catalytic activity">
    <reaction evidence="8">
        <text>L-seryl-[protein] + ATP = O-phospho-L-seryl-[protein] + ADP + H(+)</text>
        <dbReference type="Rhea" id="RHEA:17989"/>
        <dbReference type="Rhea" id="RHEA-COMP:9863"/>
        <dbReference type="Rhea" id="RHEA-COMP:11604"/>
        <dbReference type="ChEBI" id="CHEBI:15378"/>
        <dbReference type="ChEBI" id="CHEBI:29999"/>
        <dbReference type="ChEBI" id="CHEBI:30616"/>
        <dbReference type="ChEBI" id="CHEBI:83421"/>
        <dbReference type="ChEBI" id="CHEBI:456216"/>
        <dbReference type="EC" id="2.7.11.1"/>
    </reaction>
</comment>
<feature type="transmembrane region" description="Helical" evidence="11">
    <location>
        <begin position="345"/>
        <end position="365"/>
    </location>
</feature>
<keyword evidence="15" id="KW-1185">Reference proteome</keyword>
<evidence type="ECO:0000256" key="9">
    <source>
        <dbReference type="PROSITE-ProRule" id="PRU10141"/>
    </source>
</evidence>
<evidence type="ECO:0000256" key="2">
    <source>
        <dbReference type="ARBA" id="ARBA00022527"/>
    </source>
</evidence>
<keyword evidence="11" id="KW-0472">Membrane</keyword>
<feature type="domain" description="PASTA" evidence="13">
    <location>
        <begin position="437"/>
        <end position="504"/>
    </location>
</feature>
<feature type="domain" description="Protein kinase" evidence="12">
    <location>
        <begin position="11"/>
        <end position="271"/>
    </location>
</feature>
<keyword evidence="2" id="KW-0723">Serine/threonine-protein kinase</keyword>
<evidence type="ECO:0000256" key="10">
    <source>
        <dbReference type="SAM" id="MobiDB-lite"/>
    </source>
</evidence>
<evidence type="ECO:0000256" key="4">
    <source>
        <dbReference type="ARBA" id="ARBA00022741"/>
    </source>
</evidence>
<dbReference type="GO" id="GO:0004674">
    <property type="term" value="F:protein serine/threonine kinase activity"/>
    <property type="evidence" value="ECO:0007669"/>
    <property type="project" value="UniProtKB-KW"/>
</dbReference>
<dbReference type="Gene3D" id="2.60.40.2560">
    <property type="match status" value="1"/>
</dbReference>
<dbReference type="PROSITE" id="PS51178">
    <property type="entry name" value="PASTA"/>
    <property type="match status" value="3"/>
</dbReference>
<evidence type="ECO:0000313" key="14">
    <source>
        <dbReference type="EMBL" id="CZQ82710.1"/>
    </source>
</evidence>
<dbReference type="Pfam" id="PF00069">
    <property type="entry name" value="Pkinase"/>
    <property type="match status" value="1"/>
</dbReference>
<dbReference type="EMBL" id="FJNE01000001">
    <property type="protein sequence ID" value="CZQ82710.1"/>
    <property type="molecule type" value="Genomic_DNA"/>
</dbReference>
<dbReference type="EC" id="2.7.11.1" evidence="1"/>
<dbReference type="FunFam" id="3.30.200.20:FF:000035">
    <property type="entry name" value="Serine/threonine protein kinase Stk1"/>
    <property type="match status" value="1"/>
</dbReference>
<accession>A0A143Y8W7</accession>